<dbReference type="Pfam" id="PF00903">
    <property type="entry name" value="Glyoxalase"/>
    <property type="match status" value="1"/>
</dbReference>
<evidence type="ECO:0000313" key="3">
    <source>
        <dbReference type="Proteomes" id="UP000317046"/>
    </source>
</evidence>
<dbReference type="InterPro" id="IPR037523">
    <property type="entry name" value="VOC_core"/>
</dbReference>
<dbReference type="Gene3D" id="3.30.720.120">
    <property type="match status" value="1"/>
</dbReference>
<dbReference type="PANTHER" id="PTHR34109">
    <property type="entry name" value="BNAUNNG04460D PROTEIN-RELATED"/>
    <property type="match status" value="1"/>
</dbReference>
<name>A0A4Y3L539_9CELL</name>
<dbReference type="InterPro" id="IPR029068">
    <property type="entry name" value="Glyas_Bleomycin-R_OHBP_Dase"/>
</dbReference>
<keyword evidence="3" id="KW-1185">Reference proteome</keyword>
<dbReference type="Proteomes" id="UP000317046">
    <property type="component" value="Unassembled WGS sequence"/>
</dbReference>
<protein>
    <submittedName>
        <fullName evidence="2">Glyoxalase</fullName>
    </submittedName>
</protein>
<dbReference type="InterPro" id="IPR004360">
    <property type="entry name" value="Glyas_Fos-R_dOase_dom"/>
</dbReference>
<dbReference type="AlphaFoldDB" id="A0A4Y3L539"/>
<dbReference type="PANTHER" id="PTHR34109:SF1">
    <property type="entry name" value="VOC DOMAIN-CONTAINING PROTEIN"/>
    <property type="match status" value="1"/>
</dbReference>
<dbReference type="Gene3D" id="3.30.720.110">
    <property type="match status" value="1"/>
</dbReference>
<gene>
    <name evidence="2" type="ORF">CCE01nite_42090</name>
</gene>
<proteinExistence type="predicted"/>
<dbReference type="SUPFAM" id="SSF54593">
    <property type="entry name" value="Glyoxalase/Bleomycin resistance protein/Dihydroxybiphenyl dioxygenase"/>
    <property type="match status" value="1"/>
</dbReference>
<dbReference type="EMBL" id="BJLR01000046">
    <property type="protein sequence ID" value="GEA90260.1"/>
    <property type="molecule type" value="Genomic_DNA"/>
</dbReference>
<reference evidence="2" key="1">
    <citation type="submission" date="2019-06" db="EMBL/GenBank/DDBJ databases">
        <title>Whole genome shotgun sequence of Cellulomonas cellasea NBRC 3753.</title>
        <authorList>
            <person name="Hosoyama A."/>
            <person name="Uohara A."/>
            <person name="Ohji S."/>
            <person name="Ichikawa N."/>
        </authorList>
    </citation>
    <scope>NUCLEOTIDE SEQUENCE [LARGE SCALE GENOMIC DNA]</scope>
    <source>
        <strain evidence="2">NBRC 3753</strain>
    </source>
</reference>
<feature type="domain" description="VOC" evidence="1">
    <location>
        <begin position="14"/>
        <end position="129"/>
    </location>
</feature>
<evidence type="ECO:0000313" key="2">
    <source>
        <dbReference type="EMBL" id="GEA90260.1"/>
    </source>
</evidence>
<organism evidence="2 3">
    <name type="scientific">Cellulomonas cellasea</name>
    <dbReference type="NCBI Taxonomy" id="43670"/>
    <lineage>
        <taxon>Bacteria</taxon>
        <taxon>Bacillati</taxon>
        <taxon>Actinomycetota</taxon>
        <taxon>Actinomycetes</taxon>
        <taxon>Micrococcales</taxon>
        <taxon>Cellulomonadaceae</taxon>
        <taxon>Cellulomonas</taxon>
    </lineage>
</organism>
<evidence type="ECO:0000259" key="1">
    <source>
        <dbReference type="PROSITE" id="PS51819"/>
    </source>
</evidence>
<accession>A0A4Y3L539</accession>
<dbReference type="PROSITE" id="PS51819">
    <property type="entry name" value="VOC"/>
    <property type="match status" value="1"/>
</dbReference>
<sequence>MTPGMGSNRSMPESAVVPVLTYPDVPAAVAWLSATFGLVERLRIGEHRAQLRCGEGDVIAANGGGERREPGAGAVSHSIMVRVEDVDAHCERARSHGAQVLLEPTDHPYGERQYTVEDLAGHQWTFTQTTADVAPEEWGGELVDA</sequence>
<comment type="caution">
    <text evidence="2">The sequence shown here is derived from an EMBL/GenBank/DDBJ whole genome shotgun (WGS) entry which is preliminary data.</text>
</comment>